<proteinExistence type="predicted"/>
<dbReference type="Pfam" id="PF03732">
    <property type="entry name" value="Retrotrans_gag"/>
    <property type="match status" value="1"/>
</dbReference>
<sequence>MPLRLRLRKSDNRTIHHKSVTMHEIPYKLRSSFIWVPTGRIFMMNGNKWSHVKVQNHKSNGHKPEMPLRLRLRKSDNRTIHHKSVTMHEIPYRLRSSFIWVPTGRIFMMNGNKWSHMVNTRHTDEFTSNPAFEAAVQRRVDALIPNITARIAERMQRNDPGSSGGSGGGNPPHTIATWLKEFSKEKPKSFSSASSPSEAEDWLGHIEKLFEVLGCEDEFKARLATYKFEGDALNWWKSYKAAKGDDFMTTLTWAGFREIFLLHFFPVSEQEKFEREYHNIYQYEKETSTEFMKRFLRLAGFMGARAGTQAEQAKKFKWALRNEVLEGIVNTHFDDVAQVANAVRNLEILKERAKQGVKRNYEGEPVQSGQGNGQRGSNARGGDRRGHDYRGYGRSDQGNYRSGRDYQNRDYQRGDQQNRGRHDYRTSGSYGQKGNGDRATSTPCNSCGKTHPGRQCYRAIGACFLCGDTRHMARDCPQKNGTNNNKGNGGNRQQNSQGRVHSMTRHQAANSSGLASSLPVLLVYATLILGKLLILFAAPIIQTFHNNYDVSLASFVKEKHKSRQLNGNSSPNLSSIDLIHGYIAYIKNFPSILTKLKQH</sequence>
<gene>
    <name evidence="4" type="ORF">CTI12_AA086360</name>
</gene>
<feature type="region of interest" description="Disordered" evidence="2">
    <location>
        <begin position="357"/>
        <end position="447"/>
    </location>
</feature>
<keyword evidence="5" id="KW-1185">Reference proteome</keyword>
<feature type="compositionally biased region" description="Basic and acidic residues" evidence="2">
    <location>
        <begin position="402"/>
        <end position="425"/>
    </location>
</feature>
<feature type="region of interest" description="Disordered" evidence="2">
    <location>
        <begin position="477"/>
        <end position="507"/>
    </location>
</feature>
<evidence type="ECO:0000256" key="2">
    <source>
        <dbReference type="SAM" id="MobiDB-lite"/>
    </source>
</evidence>
<evidence type="ECO:0000313" key="5">
    <source>
        <dbReference type="Proteomes" id="UP000245207"/>
    </source>
</evidence>
<dbReference type="GO" id="GO:0008270">
    <property type="term" value="F:zinc ion binding"/>
    <property type="evidence" value="ECO:0007669"/>
    <property type="project" value="UniProtKB-KW"/>
</dbReference>
<dbReference type="InterPro" id="IPR001878">
    <property type="entry name" value="Znf_CCHC"/>
</dbReference>
<feature type="region of interest" description="Disordered" evidence="2">
    <location>
        <begin position="153"/>
        <end position="175"/>
    </location>
</feature>
<feature type="compositionally biased region" description="Basic and acidic residues" evidence="2">
    <location>
        <begin position="381"/>
        <end position="393"/>
    </location>
</feature>
<name>A0A2U1P2I4_ARTAN</name>
<dbReference type="InterPro" id="IPR005162">
    <property type="entry name" value="Retrotrans_gag_dom"/>
</dbReference>
<keyword evidence="1" id="KW-0863">Zinc-finger</keyword>
<reference evidence="4 5" key="1">
    <citation type="journal article" date="2018" name="Mol. Plant">
        <title>The genome of Artemisia annua provides insight into the evolution of Asteraceae family and artemisinin biosynthesis.</title>
        <authorList>
            <person name="Shen Q."/>
            <person name="Zhang L."/>
            <person name="Liao Z."/>
            <person name="Wang S."/>
            <person name="Yan T."/>
            <person name="Shi P."/>
            <person name="Liu M."/>
            <person name="Fu X."/>
            <person name="Pan Q."/>
            <person name="Wang Y."/>
            <person name="Lv Z."/>
            <person name="Lu X."/>
            <person name="Zhang F."/>
            <person name="Jiang W."/>
            <person name="Ma Y."/>
            <person name="Chen M."/>
            <person name="Hao X."/>
            <person name="Li L."/>
            <person name="Tang Y."/>
            <person name="Lv G."/>
            <person name="Zhou Y."/>
            <person name="Sun X."/>
            <person name="Brodelius P.E."/>
            <person name="Rose J.K.C."/>
            <person name="Tang K."/>
        </authorList>
    </citation>
    <scope>NUCLEOTIDE SEQUENCE [LARGE SCALE GENOMIC DNA]</scope>
    <source>
        <strain evidence="5">cv. Huhao1</strain>
        <tissue evidence="4">Leaf</tissue>
    </source>
</reference>
<evidence type="ECO:0000256" key="1">
    <source>
        <dbReference type="PROSITE-ProRule" id="PRU00047"/>
    </source>
</evidence>
<feature type="compositionally biased region" description="Polar residues" evidence="2">
    <location>
        <begin position="426"/>
        <end position="447"/>
    </location>
</feature>
<protein>
    <submittedName>
        <fullName evidence="4">Zinc finger, CCHC-type, Retrotransposon gag domain protein</fullName>
    </submittedName>
</protein>
<dbReference type="Proteomes" id="UP000245207">
    <property type="component" value="Unassembled WGS sequence"/>
</dbReference>
<dbReference type="PROSITE" id="PS50158">
    <property type="entry name" value="ZF_CCHC"/>
    <property type="match status" value="1"/>
</dbReference>
<dbReference type="PANTHER" id="PTHR34482">
    <property type="entry name" value="DNA DAMAGE-INDUCIBLE PROTEIN 1-LIKE"/>
    <property type="match status" value="1"/>
</dbReference>
<dbReference type="AlphaFoldDB" id="A0A2U1P2I4"/>
<dbReference type="OrthoDB" id="427960at2759"/>
<organism evidence="4 5">
    <name type="scientific">Artemisia annua</name>
    <name type="common">Sweet wormwood</name>
    <dbReference type="NCBI Taxonomy" id="35608"/>
    <lineage>
        <taxon>Eukaryota</taxon>
        <taxon>Viridiplantae</taxon>
        <taxon>Streptophyta</taxon>
        <taxon>Embryophyta</taxon>
        <taxon>Tracheophyta</taxon>
        <taxon>Spermatophyta</taxon>
        <taxon>Magnoliopsida</taxon>
        <taxon>eudicotyledons</taxon>
        <taxon>Gunneridae</taxon>
        <taxon>Pentapetalae</taxon>
        <taxon>asterids</taxon>
        <taxon>campanulids</taxon>
        <taxon>Asterales</taxon>
        <taxon>Asteraceae</taxon>
        <taxon>Asteroideae</taxon>
        <taxon>Anthemideae</taxon>
        <taxon>Artemisiinae</taxon>
        <taxon>Artemisia</taxon>
    </lineage>
</organism>
<dbReference type="SUPFAM" id="SSF57756">
    <property type="entry name" value="Retrovirus zinc finger-like domains"/>
    <property type="match status" value="1"/>
</dbReference>
<dbReference type="SMART" id="SM00343">
    <property type="entry name" value="ZnF_C2HC"/>
    <property type="match status" value="1"/>
</dbReference>
<dbReference type="GO" id="GO:0003676">
    <property type="term" value="F:nucleic acid binding"/>
    <property type="evidence" value="ECO:0007669"/>
    <property type="project" value="InterPro"/>
</dbReference>
<dbReference type="PANTHER" id="PTHR34482:SF56">
    <property type="entry name" value="RETROTRANSPOSON GAG DOMAIN, ASPARTIC PEPTIDASE DOMAIN PROTEIN-RELATED"/>
    <property type="match status" value="1"/>
</dbReference>
<feature type="compositionally biased region" description="Low complexity" evidence="2">
    <location>
        <begin position="478"/>
        <end position="499"/>
    </location>
</feature>
<comment type="caution">
    <text evidence="4">The sequence shown here is derived from an EMBL/GenBank/DDBJ whole genome shotgun (WGS) entry which is preliminary data.</text>
</comment>
<dbReference type="Gene3D" id="4.10.60.10">
    <property type="entry name" value="Zinc finger, CCHC-type"/>
    <property type="match status" value="1"/>
</dbReference>
<evidence type="ECO:0000313" key="4">
    <source>
        <dbReference type="EMBL" id="PWA79958.1"/>
    </source>
</evidence>
<keyword evidence="1" id="KW-0862">Zinc</keyword>
<dbReference type="InterPro" id="IPR036875">
    <property type="entry name" value="Znf_CCHC_sf"/>
</dbReference>
<evidence type="ECO:0000259" key="3">
    <source>
        <dbReference type="PROSITE" id="PS50158"/>
    </source>
</evidence>
<dbReference type="EMBL" id="PKPP01001783">
    <property type="protein sequence ID" value="PWA79958.1"/>
    <property type="molecule type" value="Genomic_DNA"/>
</dbReference>
<feature type="domain" description="CCHC-type" evidence="3">
    <location>
        <begin position="463"/>
        <end position="478"/>
    </location>
</feature>
<accession>A0A2U1P2I4</accession>
<keyword evidence="1" id="KW-0479">Metal-binding</keyword>
<dbReference type="STRING" id="35608.A0A2U1P2I4"/>